<dbReference type="InterPro" id="IPR039538">
    <property type="entry name" value="BetI_C"/>
</dbReference>
<evidence type="ECO:0000313" key="8">
    <source>
        <dbReference type="Proteomes" id="UP000316096"/>
    </source>
</evidence>
<gene>
    <name evidence="7" type="ORF">FB559_1780</name>
</gene>
<evidence type="ECO:0000256" key="4">
    <source>
        <dbReference type="ARBA" id="ARBA00023163"/>
    </source>
</evidence>
<dbReference type="InterPro" id="IPR009057">
    <property type="entry name" value="Homeodomain-like_sf"/>
</dbReference>
<evidence type="ECO:0000256" key="1">
    <source>
        <dbReference type="ARBA" id="ARBA00022491"/>
    </source>
</evidence>
<dbReference type="InterPro" id="IPR036271">
    <property type="entry name" value="Tet_transcr_reg_TetR-rel_C_sf"/>
</dbReference>
<evidence type="ECO:0000256" key="5">
    <source>
        <dbReference type="PROSITE-ProRule" id="PRU00335"/>
    </source>
</evidence>
<dbReference type="Pfam" id="PF13977">
    <property type="entry name" value="TetR_C_6"/>
    <property type="match status" value="1"/>
</dbReference>
<dbReference type="RefSeq" id="WP_141955130.1">
    <property type="nucleotide sequence ID" value="NZ_VFOZ01000001.1"/>
</dbReference>
<dbReference type="InterPro" id="IPR001647">
    <property type="entry name" value="HTH_TetR"/>
</dbReference>
<accession>A0A543CGM2</accession>
<keyword evidence="3 5" id="KW-0238">DNA-binding</keyword>
<dbReference type="Proteomes" id="UP000316096">
    <property type="component" value="Unassembled WGS sequence"/>
</dbReference>
<evidence type="ECO:0000256" key="2">
    <source>
        <dbReference type="ARBA" id="ARBA00023015"/>
    </source>
</evidence>
<protein>
    <submittedName>
        <fullName evidence="7">TetR family transcriptional regulator</fullName>
    </submittedName>
</protein>
<dbReference type="InterPro" id="IPR050109">
    <property type="entry name" value="HTH-type_TetR-like_transc_reg"/>
</dbReference>
<dbReference type="GO" id="GO:0003700">
    <property type="term" value="F:DNA-binding transcription factor activity"/>
    <property type="evidence" value="ECO:0007669"/>
    <property type="project" value="TreeGrafter"/>
</dbReference>
<reference evidence="7 8" key="1">
    <citation type="submission" date="2019-06" db="EMBL/GenBank/DDBJ databases">
        <title>Sequencing the genomes of 1000 actinobacteria strains.</title>
        <authorList>
            <person name="Klenk H.-P."/>
        </authorList>
    </citation>
    <scope>NUCLEOTIDE SEQUENCE [LARGE SCALE GENOMIC DNA]</scope>
    <source>
        <strain evidence="7 8">DSM 102200</strain>
    </source>
</reference>
<keyword evidence="4" id="KW-0804">Transcription</keyword>
<evidence type="ECO:0000256" key="3">
    <source>
        <dbReference type="ARBA" id="ARBA00023125"/>
    </source>
</evidence>
<keyword evidence="8" id="KW-1185">Reference proteome</keyword>
<keyword evidence="2" id="KW-0805">Transcription regulation</keyword>
<dbReference type="AlphaFoldDB" id="A0A543CGM2"/>
<dbReference type="EMBL" id="VFOZ01000001">
    <property type="protein sequence ID" value="TQL96254.1"/>
    <property type="molecule type" value="Genomic_DNA"/>
</dbReference>
<dbReference type="SUPFAM" id="SSF46689">
    <property type="entry name" value="Homeodomain-like"/>
    <property type="match status" value="1"/>
</dbReference>
<evidence type="ECO:0000259" key="6">
    <source>
        <dbReference type="PROSITE" id="PS50977"/>
    </source>
</evidence>
<name>A0A543CGM2_9ACTN</name>
<dbReference type="Gene3D" id="1.10.357.10">
    <property type="entry name" value="Tetracycline Repressor, domain 2"/>
    <property type="match status" value="1"/>
</dbReference>
<dbReference type="PROSITE" id="PS50977">
    <property type="entry name" value="HTH_TETR_2"/>
    <property type="match status" value="1"/>
</dbReference>
<dbReference type="SUPFAM" id="SSF48498">
    <property type="entry name" value="Tetracyclin repressor-like, C-terminal domain"/>
    <property type="match status" value="1"/>
</dbReference>
<dbReference type="GO" id="GO:0000976">
    <property type="term" value="F:transcription cis-regulatory region binding"/>
    <property type="evidence" value="ECO:0007669"/>
    <property type="project" value="TreeGrafter"/>
</dbReference>
<dbReference type="PANTHER" id="PTHR30055:SF234">
    <property type="entry name" value="HTH-TYPE TRANSCRIPTIONAL REGULATOR BETI"/>
    <property type="match status" value="1"/>
</dbReference>
<keyword evidence="1" id="KW-0678">Repressor</keyword>
<feature type="domain" description="HTH tetR-type" evidence="6">
    <location>
        <begin position="6"/>
        <end position="65"/>
    </location>
</feature>
<sequence>MVRPRHITDERLLTAAGRVVSRLGPSFTLADVAAEAQVAVGTLAQRFGSKHGLLVAMTRAAVDNVRGQMRGSVSDAGGADAVVHVLVAAYAPLDDAATAANNLAQLAADLADDELRGLMAEFYAAMEAEVAAVIRLAAGVLPGAPPAPVAARILTAVADGTAIHWSARPEGGLCDRMRADLATVLAGWRAPEAQHEPRRRAI</sequence>
<dbReference type="OrthoDB" id="3572434at2"/>
<organism evidence="7 8">
    <name type="scientific">Actinoallomurus bryophytorum</name>
    <dbReference type="NCBI Taxonomy" id="1490222"/>
    <lineage>
        <taxon>Bacteria</taxon>
        <taxon>Bacillati</taxon>
        <taxon>Actinomycetota</taxon>
        <taxon>Actinomycetes</taxon>
        <taxon>Streptosporangiales</taxon>
        <taxon>Thermomonosporaceae</taxon>
        <taxon>Actinoallomurus</taxon>
    </lineage>
</organism>
<comment type="caution">
    <text evidence="7">The sequence shown here is derived from an EMBL/GenBank/DDBJ whole genome shotgun (WGS) entry which is preliminary data.</text>
</comment>
<dbReference type="PANTHER" id="PTHR30055">
    <property type="entry name" value="HTH-TYPE TRANSCRIPTIONAL REGULATOR RUTR"/>
    <property type="match status" value="1"/>
</dbReference>
<evidence type="ECO:0000313" key="7">
    <source>
        <dbReference type="EMBL" id="TQL96254.1"/>
    </source>
</evidence>
<proteinExistence type="predicted"/>
<dbReference type="Pfam" id="PF00440">
    <property type="entry name" value="TetR_N"/>
    <property type="match status" value="1"/>
</dbReference>
<feature type="DNA-binding region" description="H-T-H motif" evidence="5">
    <location>
        <begin position="28"/>
        <end position="47"/>
    </location>
</feature>